<reference evidence="1 2" key="1">
    <citation type="submission" date="2017-04" db="EMBL/GenBank/DDBJ databases">
        <authorList>
            <person name="Afonso C.L."/>
            <person name="Miller P.J."/>
            <person name="Scott M.A."/>
            <person name="Spackman E."/>
            <person name="Goraichik I."/>
            <person name="Dimitrov K.M."/>
            <person name="Suarez D.L."/>
            <person name="Swayne D.E."/>
        </authorList>
    </citation>
    <scope>NUCLEOTIDE SEQUENCE [LARGE SCALE GENOMIC DNA]</scope>
    <source>
        <strain evidence="1 2">DSM 26133</strain>
    </source>
</reference>
<dbReference type="AlphaFoldDB" id="A0A1W2G657"/>
<dbReference type="EMBL" id="FWYF01000001">
    <property type="protein sequence ID" value="SMD32081.1"/>
    <property type="molecule type" value="Genomic_DNA"/>
</dbReference>
<dbReference type="PROSITE" id="PS51257">
    <property type="entry name" value="PROKAR_LIPOPROTEIN"/>
    <property type="match status" value="1"/>
</dbReference>
<sequence>MRTTMILASFVLFGLACQPTKQKEETMTAPEKIAPPTLTKAWETDSTMLTCESVIYDTFRDVLYVANINGVPPTAKDNDGFISIISTDGEVIEQEWVTEISAPKGMGIVDSSLFVTNIDEVVEIDIPSGMIVSRYPIEGAAFLNDISVTNDEDVYISDTGTNTIHVLNNGDIRTWLNDSTLVGPNGLLHQGSHIMVASYYGDEFSRIDINTKMRETITDSIPGGDGIVSYGDHYMVSTWNGEVYFVDNTGSSTLILDTKSAGQNAADICYLSEKKLLLIPTFFGNTVVAYAVK</sequence>
<name>A0A1W2G657_REIFA</name>
<dbReference type="InterPro" id="IPR011042">
    <property type="entry name" value="6-blade_b-propeller_TolB-like"/>
</dbReference>
<dbReference type="STRING" id="692418.SAMN04488029_0421"/>
<dbReference type="SUPFAM" id="SSF63829">
    <property type="entry name" value="Calcium-dependent phosphotriesterase"/>
    <property type="match status" value="1"/>
</dbReference>
<dbReference type="Gene3D" id="2.120.10.30">
    <property type="entry name" value="TolB, C-terminal domain"/>
    <property type="match status" value="1"/>
</dbReference>
<dbReference type="OrthoDB" id="7675395at2"/>
<evidence type="ECO:0000313" key="1">
    <source>
        <dbReference type="EMBL" id="SMD32081.1"/>
    </source>
</evidence>
<keyword evidence="2" id="KW-1185">Reference proteome</keyword>
<dbReference type="RefSeq" id="WP_084370764.1">
    <property type="nucleotide sequence ID" value="NZ_FWYF01000001.1"/>
</dbReference>
<accession>A0A1W2G657</accession>
<organism evidence="1 2">
    <name type="scientific">Reichenbachiella faecimaris</name>
    <dbReference type="NCBI Taxonomy" id="692418"/>
    <lineage>
        <taxon>Bacteria</taxon>
        <taxon>Pseudomonadati</taxon>
        <taxon>Bacteroidota</taxon>
        <taxon>Cytophagia</taxon>
        <taxon>Cytophagales</taxon>
        <taxon>Reichenbachiellaceae</taxon>
        <taxon>Reichenbachiella</taxon>
    </lineage>
</organism>
<evidence type="ECO:0000313" key="2">
    <source>
        <dbReference type="Proteomes" id="UP000192472"/>
    </source>
</evidence>
<evidence type="ECO:0008006" key="3">
    <source>
        <dbReference type="Google" id="ProtNLM"/>
    </source>
</evidence>
<dbReference type="Proteomes" id="UP000192472">
    <property type="component" value="Unassembled WGS sequence"/>
</dbReference>
<gene>
    <name evidence="1" type="ORF">SAMN04488029_0421</name>
</gene>
<proteinExistence type="predicted"/>
<protein>
    <recommendedName>
        <fullName evidence="3">Sugar lactone lactonase YvrE</fullName>
    </recommendedName>
</protein>